<dbReference type="Gene3D" id="2.60.120.560">
    <property type="entry name" value="Exo-inulinase, domain 1"/>
    <property type="match status" value="1"/>
</dbReference>
<dbReference type="InterPro" id="IPR008928">
    <property type="entry name" value="6-hairpin_glycosidase_sf"/>
</dbReference>
<dbReference type="PANTHER" id="PTHR34987">
    <property type="entry name" value="C, PUTATIVE (AFU_ORTHOLOGUE AFUA_3G02880)-RELATED"/>
    <property type="match status" value="1"/>
</dbReference>
<dbReference type="OrthoDB" id="10036721at2759"/>
<evidence type="ECO:0000313" key="4">
    <source>
        <dbReference type="Proteomes" id="UP001140562"/>
    </source>
</evidence>
<dbReference type="EMBL" id="JAPEUV010000082">
    <property type="protein sequence ID" value="KAJ4334165.1"/>
    <property type="molecule type" value="Genomic_DNA"/>
</dbReference>
<accession>A0A9W8WVI4</accession>
<evidence type="ECO:0000256" key="1">
    <source>
        <dbReference type="SAM" id="SignalP"/>
    </source>
</evidence>
<comment type="caution">
    <text evidence="3">The sequence shown here is derived from an EMBL/GenBank/DDBJ whole genome shotgun (WGS) entry which is preliminary data.</text>
</comment>
<dbReference type="Gene3D" id="1.50.10.10">
    <property type="match status" value="1"/>
</dbReference>
<evidence type="ECO:0000259" key="2">
    <source>
        <dbReference type="Pfam" id="PF17389"/>
    </source>
</evidence>
<sequence length="710" mass="75690">MRLFGFAPTLLVWLSASSAFAHNPVSSKAAIFGSNGTITLKGNSTTPAVIVLDYGHNVEGFPTFQVLSTSGNIEGFKIRYSETKAVLESNPNSDGPTALAAAMDSYRVNIYHNVSGPTNHTNRLIQGGFRYQELSLTTAGELVLANVGVKPTTSMTPITELPGSFECSDDSITQIWNVGARTIQLNEIPANSIPEFWEVSDEGSYVDSQAPQSLFGAAYSALTAYELNFEVKPVYGGFSFSVLADTLNSGIYIWVNIANGTIRANAGNTESVTSELLTQSVLTENVTMSVWHKIKAVVNLTDISVSIDSVEILKFTQTASFYGSFGLGAALGQSAMFKNLNATTLAGTPVYSSALTDDTFLSDFLMGTNPLNTTVDGSKRDRIAYTGDLDVAVGATMASTYGTEHIRGTLDLFASYQLTPGFFVPTAKIQQEPLAQPIDANITGLIGYSFNLLCAVADFYLKTGDETVANDWAPRIAKMLDWADSQTLPESGLFNVSNPAFGGDWDYYDPVQAGVSTKFNTLYAYTLQSCMRLLADANIDTAPYAARLAHLRTAINTHLWSPELGAYMVSPSVPGFGQDSNALAILAGVTRTNATQDRTARVLTSLASLSTPHGPLAFSPAAIQAGFRALVSPYASSYHLRALLSLDSAPASSSALELLKSLWPPMASPSNQNYTGCFWETLSADGDPGLGDITSLCHAWGAGPTSEISA</sequence>
<dbReference type="InterPro" id="IPR035396">
    <property type="entry name" value="Bac_rhamnosid6H"/>
</dbReference>
<keyword evidence="1" id="KW-0732">Signal</keyword>
<dbReference type="Proteomes" id="UP001140562">
    <property type="component" value="Unassembled WGS sequence"/>
</dbReference>
<gene>
    <name evidence="3" type="ORF">N0V87_007109</name>
</gene>
<proteinExistence type="predicted"/>
<dbReference type="PANTHER" id="PTHR34987:SF4">
    <property type="entry name" value="ALPHA-L-RHAMNOSIDASE C-TERMINAL DOMAIN-CONTAINING PROTEIN"/>
    <property type="match status" value="1"/>
</dbReference>
<feature type="signal peptide" evidence="1">
    <location>
        <begin position="1"/>
        <end position="21"/>
    </location>
</feature>
<dbReference type="InterPro" id="IPR012341">
    <property type="entry name" value="6hp_glycosidase-like_sf"/>
</dbReference>
<evidence type="ECO:0000313" key="3">
    <source>
        <dbReference type="EMBL" id="KAJ4334165.1"/>
    </source>
</evidence>
<dbReference type="GO" id="GO:0005975">
    <property type="term" value="P:carbohydrate metabolic process"/>
    <property type="evidence" value="ECO:0007669"/>
    <property type="project" value="InterPro"/>
</dbReference>
<dbReference type="GO" id="GO:0003824">
    <property type="term" value="F:catalytic activity"/>
    <property type="evidence" value="ECO:0007669"/>
    <property type="project" value="UniProtKB-ARBA"/>
</dbReference>
<feature type="non-terminal residue" evidence="3">
    <location>
        <position position="710"/>
    </location>
</feature>
<dbReference type="AlphaFoldDB" id="A0A9W8WVI4"/>
<feature type="chain" id="PRO_5040855511" description="Alpha-L-rhamnosidase six-hairpin glycosidase domain-containing protein" evidence="1">
    <location>
        <begin position="22"/>
        <end position="710"/>
    </location>
</feature>
<name>A0A9W8WVI4_9PLEO</name>
<keyword evidence="4" id="KW-1185">Reference proteome</keyword>
<feature type="domain" description="Alpha-L-rhamnosidase six-hairpin glycosidase" evidence="2">
    <location>
        <begin position="369"/>
        <end position="605"/>
    </location>
</feature>
<dbReference type="Pfam" id="PF17389">
    <property type="entry name" value="Bac_rhamnosid6H"/>
    <property type="match status" value="1"/>
</dbReference>
<protein>
    <recommendedName>
        <fullName evidence="2">Alpha-L-rhamnosidase six-hairpin glycosidase domain-containing protein</fullName>
    </recommendedName>
</protein>
<reference evidence="3" key="1">
    <citation type="submission" date="2022-10" db="EMBL/GenBank/DDBJ databases">
        <title>Tapping the CABI collections for fungal endophytes: first genome assemblies for Collariella, Neodidymelliopsis, Ascochyta clinopodiicola, Didymella pomorum, Didymosphaeria variabile, Neocosmospora piperis and Neocucurbitaria cava.</title>
        <authorList>
            <person name="Hill R."/>
        </authorList>
    </citation>
    <scope>NUCLEOTIDE SEQUENCE</scope>
    <source>
        <strain evidence="3">IMI 360193</strain>
    </source>
</reference>
<organism evidence="3 4">
    <name type="scientific">Didymella glomerata</name>
    <dbReference type="NCBI Taxonomy" id="749621"/>
    <lineage>
        <taxon>Eukaryota</taxon>
        <taxon>Fungi</taxon>
        <taxon>Dikarya</taxon>
        <taxon>Ascomycota</taxon>
        <taxon>Pezizomycotina</taxon>
        <taxon>Dothideomycetes</taxon>
        <taxon>Pleosporomycetidae</taxon>
        <taxon>Pleosporales</taxon>
        <taxon>Pleosporineae</taxon>
        <taxon>Didymellaceae</taxon>
        <taxon>Didymella</taxon>
    </lineage>
</organism>
<dbReference type="SUPFAM" id="SSF48208">
    <property type="entry name" value="Six-hairpin glycosidases"/>
    <property type="match status" value="1"/>
</dbReference>